<protein>
    <submittedName>
        <fullName evidence="1">Uncharacterized protein</fullName>
    </submittedName>
</protein>
<dbReference type="EMBL" id="JADZSC010000001">
    <property type="protein sequence ID" value="MBH0228656.1"/>
    <property type="molecule type" value="Genomic_DNA"/>
</dbReference>
<comment type="caution">
    <text evidence="1">The sequence shown here is derived from an EMBL/GenBank/DDBJ whole genome shotgun (WGS) entry which is preliminary data.</text>
</comment>
<proteinExistence type="predicted"/>
<dbReference type="RefSeq" id="WP_197315310.1">
    <property type="nucleotide sequence ID" value="NZ_JADZSC010000001.1"/>
</dbReference>
<evidence type="ECO:0000313" key="2">
    <source>
        <dbReference type="Proteomes" id="UP000614490"/>
    </source>
</evidence>
<reference evidence="1 2" key="1">
    <citation type="journal article" date="2005" name="Int. J. Syst. Evol. Microbiol.">
        <title>Halobacillus yeomjeoni sp. nov., isolated from a marine solar saltern in Korea.</title>
        <authorList>
            <person name="Yoon J.H."/>
            <person name="Kang S.J."/>
            <person name="Lee C.H."/>
            <person name="Oh H.W."/>
            <person name="Oh T.K."/>
        </authorList>
    </citation>
    <scope>NUCLEOTIDE SEQUENCE [LARGE SCALE GENOMIC DNA]</scope>
    <source>
        <strain evidence="1 2">KCTC 3957</strain>
    </source>
</reference>
<dbReference type="AlphaFoldDB" id="A0A931HSV2"/>
<gene>
    <name evidence="1" type="ORF">H0267_00405</name>
</gene>
<keyword evidence="2" id="KW-1185">Reference proteome</keyword>
<dbReference type="Proteomes" id="UP000614490">
    <property type="component" value="Unassembled WGS sequence"/>
</dbReference>
<name>A0A931HSV2_9BACI</name>
<accession>A0A931HSV2</accession>
<evidence type="ECO:0000313" key="1">
    <source>
        <dbReference type="EMBL" id="MBH0228656.1"/>
    </source>
</evidence>
<sequence length="145" mass="17348">MSKVNIELTEDQYKKLVESIFLGTWMVNSTRMELDEEFEDMREQVLSHYKEAGMEKEIVHQEEVGVHDLDVDYEAQLLDTYVEEYDEFSFWDKLVEKLAEKRMADEYGTIETPLTEEMMQKRMEIEEEIGKKLEETGVTRLEFKE</sequence>
<organism evidence="1 2">
    <name type="scientific">Halobacillus yeomjeoni</name>
    <dbReference type="NCBI Taxonomy" id="311194"/>
    <lineage>
        <taxon>Bacteria</taxon>
        <taxon>Bacillati</taxon>
        <taxon>Bacillota</taxon>
        <taxon>Bacilli</taxon>
        <taxon>Bacillales</taxon>
        <taxon>Bacillaceae</taxon>
        <taxon>Halobacillus</taxon>
    </lineage>
</organism>